<feature type="transmembrane region" description="Helical" evidence="2">
    <location>
        <begin position="71"/>
        <end position="93"/>
    </location>
</feature>
<protein>
    <recommendedName>
        <fullName evidence="3">AB hydrolase-1 domain-containing protein</fullName>
    </recommendedName>
</protein>
<feature type="transmembrane region" description="Helical" evidence="2">
    <location>
        <begin position="113"/>
        <end position="131"/>
    </location>
</feature>
<proteinExistence type="predicted"/>
<dbReference type="Proteomes" id="UP001485043">
    <property type="component" value="Unassembled WGS sequence"/>
</dbReference>
<feature type="domain" description="AB hydrolase-1" evidence="3">
    <location>
        <begin position="279"/>
        <end position="428"/>
    </location>
</feature>
<feature type="region of interest" description="Disordered" evidence="1">
    <location>
        <begin position="395"/>
        <end position="455"/>
    </location>
</feature>
<reference evidence="4 5" key="1">
    <citation type="journal article" date="2024" name="Nat. Commun.">
        <title>Phylogenomics reveals the evolutionary origins of lichenization in chlorophyte algae.</title>
        <authorList>
            <person name="Puginier C."/>
            <person name="Libourel C."/>
            <person name="Otte J."/>
            <person name="Skaloud P."/>
            <person name="Haon M."/>
            <person name="Grisel S."/>
            <person name="Petersen M."/>
            <person name="Berrin J.G."/>
            <person name="Delaux P.M."/>
            <person name="Dal Grande F."/>
            <person name="Keller J."/>
        </authorList>
    </citation>
    <scope>NUCLEOTIDE SEQUENCE [LARGE SCALE GENOMIC DNA]</scope>
    <source>
        <strain evidence="4 5">SAG 2523</strain>
    </source>
</reference>
<organism evidence="4 5">
    <name type="scientific">Apatococcus fuscideae</name>
    <dbReference type="NCBI Taxonomy" id="2026836"/>
    <lineage>
        <taxon>Eukaryota</taxon>
        <taxon>Viridiplantae</taxon>
        <taxon>Chlorophyta</taxon>
        <taxon>core chlorophytes</taxon>
        <taxon>Trebouxiophyceae</taxon>
        <taxon>Chlorellales</taxon>
        <taxon>Chlorellaceae</taxon>
        <taxon>Apatococcus</taxon>
    </lineage>
</organism>
<name>A0AAW1RSB5_9CHLO</name>
<gene>
    <name evidence="4" type="ORF">WJX84_000473</name>
</gene>
<feature type="region of interest" description="Disordered" evidence="1">
    <location>
        <begin position="516"/>
        <end position="539"/>
    </location>
</feature>
<feature type="transmembrane region" description="Helical" evidence="2">
    <location>
        <begin position="172"/>
        <end position="192"/>
    </location>
</feature>
<dbReference type="InterPro" id="IPR029058">
    <property type="entry name" value="AB_hydrolase_fold"/>
</dbReference>
<comment type="caution">
    <text evidence="4">The sequence shown here is derived from an EMBL/GenBank/DDBJ whole genome shotgun (WGS) entry which is preliminary data.</text>
</comment>
<evidence type="ECO:0000259" key="3">
    <source>
        <dbReference type="Pfam" id="PF12697"/>
    </source>
</evidence>
<dbReference type="PANTHER" id="PTHR43689:SF8">
    <property type="entry name" value="ALPHA_BETA-HYDROLASES SUPERFAMILY PROTEIN"/>
    <property type="match status" value="1"/>
</dbReference>
<keyword evidence="2" id="KW-1133">Transmembrane helix</keyword>
<accession>A0AAW1RSB5</accession>
<evidence type="ECO:0000256" key="2">
    <source>
        <dbReference type="SAM" id="Phobius"/>
    </source>
</evidence>
<evidence type="ECO:0000256" key="1">
    <source>
        <dbReference type="SAM" id="MobiDB-lite"/>
    </source>
</evidence>
<feature type="compositionally biased region" description="Basic residues" evidence="1">
    <location>
        <begin position="432"/>
        <end position="441"/>
    </location>
</feature>
<dbReference type="InterPro" id="IPR000073">
    <property type="entry name" value="AB_hydrolase_1"/>
</dbReference>
<keyword evidence="2" id="KW-0812">Transmembrane</keyword>
<sequence length="784" mass="84444">MQTNSTTGKDPKRKKYFHYKALRETLANDKQRPPRRRSVLDRCFETVSRAFKHIGFCIVCSISLFRAMAPWALAGLELLTMLLIYGLFIPHALLMRRSMAGYHFGFRRSLEDVLLFSLLRVLAVAIAYCVGSGRQCQRPYLVTAGLLATLGLPYVITKAALLRWPPHRAPSVLLLIASAAFSVAHILTAYSVRLWARKRYHLGLLGFGYPWEEGEEAWLMMGKRAPPSPSSRSDMHLSDDVPAISLADPDSRFVDCCGLSVHYKEVSPLEGCRYEQTGIVLMHGFGAGVFAWRHIMQPLAQKCSCRVIAFDRPGFGLTSRPLLGRGMQAKETNPYTLQNQANLALQLPAALGLTKVLYAGHGDGALLAIMASGLALRRLDEVHLNLNGITAEGVPDAGRGSTAHQPTQSGFPPVHPSRRSPDNSADPDSHAKLRSATHKRRDSLDSELVSSRSMPSAALDGAYAPVEAGSNDSLNFGNVAMPGHFGGGHRRRASGASVPEPATSFVPAASAPLGEATAAAGSTPHSHFYPQHHTGAHREPGAALHEPLLHGGNRLGGVAEGQEGLRLLLRGSSGTSLGTPADMQGEIGLQEDPMAAGRDSPLTGAHDGPITPIGLALLHPLIASENGPSFTRLLGNSRLGRRVLRPLLRSEIGDVSNRRAWHNPSKVTNEVRELYKAPLRVQNWDHALVEVSRQRKELTEQQRAAFVEDVQELPCIIISGLHDKIVAPSKASATAVGVLPHAQLAILPACGHLSHEEAPQALLRALGTFAASALAGPSPPASAR</sequence>
<keyword evidence="2" id="KW-0472">Membrane</keyword>
<dbReference type="AlphaFoldDB" id="A0AAW1RSB5"/>
<dbReference type="Gene3D" id="3.40.50.1820">
    <property type="entry name" value="alpha/beta hydrolase"/>
    <property type="match status" value="2"/>
</dbReference>
<keyword evidence="5" id="KW-1185">Reference proteome</keyword>
<dbReference type="Pfam" id="PF12697">
    <property type="entry name" value="Abhydrolase_6"/>
    <property type="match status" value="1"/>
</dbReference>
<evidence type="ECO:0000313" key="4">
    <source>
        <dbReference type="EMBL" id="KAK9836383.1"/>
    </source>
</evidence>
<dbReference type="PANTHER" id="PTHR43689">
    <property type="entry name" value="HYDROLASE"/>
    <property type="match status" value="1"/>
</dbReference>
<dbReference type="SUPFAM" id="SSF53474">
    <property type="entry name" value="alpha/beta-Hydrolases"/>
    <property type="match status" value="1"/>
</dbReference>
<feature type="transmembrane region" description="Helical" evidence="2">
    <location>
        <begin position="140"/>
        <end position="160"/>
    </location>
</feature>
<dbReference type="EMBL" id="JALJOV010002006">
    <property type="protein sequence ID" value="KAK9836383.1"/>
    <property type="molecule type" value="Genomic_DNA"/>
</dbReference>
<evidence type="ECO:0000313" key="5">
    <source>
        <dbReference type="Proteomes" id="UP001485043"/>
    </source>
</evidence>